<dbReference type="RefSeq" id="XP_006678736.1">
    <property type="nucleotide sequence ID" value="XM_006678673.1"/>
</dbReference>
<dbReference type="HOGENOM" id="CLU_2885417_0_0_1"/>
<accession>F4P1D2</accession>
<dbReference type="InParanoid" id="F4P1D2"/>
<gene>
    <name evidence="1" type="ORF">BATDEDRAFT_88258</name>
</gene>
<dbReference type="EMBL" id="GL882883">
    <property type="protein sequence ID" value="EGF80888.1"/>
    <property type="molecule type" value="Genomic_DNA"/>
</dbReference>
<evidence type="ECO:0000313" key="1">
    <source>
        <dbReference type="EMBL" id="EGF80888.1"/>
    </source>
</evidence>
<protein>
    <submittedName>
        <fullName evidence="1">Uncharacterized protein</fullName>
    </submittedName>
</protein>
<organism evidence="1 2">
    <name type="scientific">Batrachochytrium dendrobatidis (strain JAM81 / FGSC 10211)</name>
    <name type="common">Frog chytrid fungus</name>
    <dbReference type="NCBI Taxonomy" id="684364"/>
    <lineage>
        <taxon>Eukaryota</taxon>
        <taxon>Fungi</taxon>
        <taxon>Fungi incertae sedis</taxon>
        <taxon>Chytridiomycota</taxon>
        <taxon>Chytridiomycota incertae sedis</taxon>
        <taxon>Chytridiomycetes</taxon>
        <taxon>Rhizophydiales</taxon>
        <taxon>Rhizophydiales incertae sedis</taxon>
        <taxon>Batrachochytrium</taxon>
    </lineage>
</organism>
<dbReference type="GeneID" id="18243089"/>
<proteinExistence type="predicted"/>
<evidence type="ECO:0000313" key="2">
    <source>
        <dbReference type="Proteomes" id="UP000007241"/>
    </source>
</evidence>
<reference evidence="1 2" key="1">
    <citation type="submission" date="2009-12" db="EMBL/GenBank/DDBJ databases">
        <title>The draft genome of Batrachochytrium dendrobatidis.</title>
        <authorList>
            <consortium name="US DOE Joint Genome Institute (JGI-PGF)"/>
            <person name="Kuo A."/>
            <person name="Salamov A."/>
            <person name="Schmutz J."/>
            <person name="Lucas S."/>
            <person name="Pitluck S."/>
            <person name="Rosenblum E."/>
            <person name="Stajich J."/>
            <person name="Eisen M."/>
            <person name="Grigoriev I.V."/>
        </authorList>
    </citation>
    <scope>NUCLEOTIDE SEQUENCE [LARGE SCALE GENOMIC DNA]</scope>
    <source>
        <strain evidence="2">JAM81 / FGSC 10211</strain>
    </source>
</reference>
<dbReference type="AlphaFoldDB" id="F4P1D2"/>
<keyword evidence="2" id="KW-1185">Reference proteome</keyword>
<name>F4P1D2_BATDJ</name>
<dbReference type="Proteomes" id="UP000007241">
    <property type="component" value="Unassembled WGS sequence"/>
</dbReference>
<sequence length="63" mass="7197">MVRYKQKLDELNNQRFMVSIAKMNIDNDQVSSRQIVLLSTVATFMDAVLADCFDGNTYATCMQ</sequence>